<sequence>MKYYSRYLPFKCTFSFGLASVDRISHDVGQKGSPIKLEGSSESGSTSSISSGVGRVLQYFARKLRLTTDEEQQQKKILDDFSLEGIARYILDGKAKNIITMAGAGISTCKYNMIEMTHQYYTCHRTSGLLNISVSAIWLPGVTQNEDMFKCVLTASGIPDFRSPSTGLYDNLKKYNLPYPEAIITLTYFKSHPEPFFSLAKELLPAKFKPSPCHYFIRLLHEKGLLLRHYTQVSICVFSKGIMVMDSHTKMYMYENFGVVQEFLFLDTKNKHEGFGNAAHGNNNNKVADSVDRRQL</sequence>
<dbReference type="SUPFAM" id="SSF52467">
    <property type="entry name" value="DHS-like NAD/FAD-binding domain"/>
    <property type="match status" value="1"/>
</dbReference>
<dbReference type="InterPro" id="IPR026591">
    <property type="entry name" value="Sirtuin_cat_small_dom_sf"/>
</dbReference>
<feature type="domain" description="Deacetylase sirtuin-type" evidence="10">
    <location>
        <begin position="154"/>
        <end position="296"/>
    </location>
</feature>
<keyword evidence="12" id="KW-1185">Reference proteome</keyword>
<dbReference type="Pfam" id="PF02146">
    <property type="entry name" value="SIR2"/>
    <property type="match status" value="1"/>
</dbReference>
<keyword evidence="3" id="KW-0479">Metal-binding</keyword>
<evidence type="ECO:0000259" key="10">
    <source>
        <dbReference type="PROSITE" id="PS50305"/>
    </source>
</evidence>
<evidence type="ECO:0000256" key="5">
    <source>
        <dbReference type="ARBA" id="ARBA00023027"/>
    </source>
</evidence>
<evidence type="ECO:0000256" key="2">
    <source>
        <dbReference type="ARBA" id="ARBA00022679"/>
    </source>
</evidence>
<organism evidence="11 12">
    <name type="scientific">Dryococelus australis</name>
    <dbReference type="NCBI Taxonomy" id="614101"/>
    <lineage>
        <taxon>Eukaryota</taxon>
        <taxon>Metazoa</taxon>
        <taxon>Ecdysozoa</taxon>
        <taxon>Arthropoda</taxon>
        <taxon>Hexapoda</taxon>
        <taxon>Insecta</taxon>
        <taxon>Pterygota</taxon>
        <taxon>Neoptera</taxon>
        <taxon>Polyneoptera</taxon>
        <taxon>Phasmatodea</taxon>
        <taxon>Verophasmatodea</taxon>
        <taxon>Anareolatae</taxon>
        <taxon>Phasmatidae</taxon>
        <taxon>Eurycanthinae</taxon>
        <taxon>Dryococelus</taxon>
    </lineage>
</organism>
<evidence type="ECO:0000256" key="1">
    <source>
        <dbReference type="ARBA" id="ARBA00001947"/>
    </source>
</evidence>
<protein>
    <recommendedName>
        <fullName evidence="10">Deacetylase sirtuin-type domain-containing protein</fullName>
    </recommendedName>
</protein>
<dbReference type="PROSITE" id="PS50305">
    <property type="entry name" value="SIRTUIN"/>
    <property type="match status" value="1"/>
</dbReference>
<proteinExistence type="predicted"/>
<reference evidence="11 12" key="1">
    <citation type="submission" date="2023-02" db="EMBL/GenBank/DDBJ databases">
        <title>LHISI_Scaffold_Assembly.</title>
        <authorList>
            <person name="Stuart O.P."/>
            <person name="Cleave R."/>
            <person name="Magrath M.J.L."/>
            <person name="Mikheyev A.S."/>
        </authorList>
    </citation>
    <scope>NUCLEOTIDE SEQUENCE [LARGE SCALE GENOMIC DNA]</scope>
    <source>
        <strain evidence="11">Daus_M_001</strain>
        <tissue evidence="11">Leg muscle</tissue>
    </source>
</reference>
<dbReference type="Gene3D" id="3.30.1600.10">
    <property type="entry name" value="SIR2/SIRT2 'Small Domain"/>
    <property type="match status" value="1"/>
</dbReference>
<dbReference type="InterPro" id="IPR029035">
    <property type="entry name" value="DHS-like_NAD/FAD-binding_dom"/>
</dbReference>
<dbReference type="PANTHER" id="PTHR11085">
    <property type="entry name" value="NAD-DEPENDENT PROTEIN DEACYLASE SIRTUIN-5, MITOCHONDRIAL-RELATED"/>
    <property type="match status" value="1"/>
</dbReference>
<comment type="cofactor">
    <cofactor evidence="1">
        <name>Zn(2+)</name>
        <dbReference type="ChEBI" id="CHEBI:29105"/>
    </cofactor>
</comment>
<feature type="compositionally biased region" description="Low complexity" evidence="9">
    <location>
        <begin position="276"/>
        <end position="285"/>
    </location>
</feature>
<evidence type="ECO:0000256" key="8">
    <source>
        <dbReference type="PROSITE-ProRule" id="PRU00236"/>
    </source>
</evidence>
<evidence type="ECO:0000256" key="7">
    <source>
        <dbReference type="ARBA" id="ARBA00048905"/>
    </source>
</evidence>
<keyword evidence="2" id="KW-0808">Transferase</keyword>
<keyword evidence="4" id="KW-0862">Zinc</keyword>
<comment type="caution">
    <text evidence="11">The sequence shown here is derived from an EMBL/GenBank/DDBJ whole genome shotgun (WGS) entry which is preliminary data.</text>
</comment>
<dbReference type="PANTHER" id="PTHR11085:SF6">
    <property type="entry name" value="NAD-DEPENDENT PROTEIN DEACETYLASE SIRTUIN-2"/>
    <property type="match status" value="1"/>
</dbReference>
<keyword evidence="5" id="KW-0520">NAD</keyword>
<gene>
    <name evidence="11" type="ORF">PR048_025270</name>
</gene>
<evidence type="ECO:0000256" key="3">
    <source>
        <dbReference type="ARBA" id="ARBA00022723"/>
    </source>
</evidence>
<feature type="region of interest" description="Disordered" evidence="9">
    <location>
        <begin position="276"/>
        <end position="296"/>
    </location>
</feature>
<evidence type="ECO:0000256" key="9">
    <source>
        <dbReference type="SAM" id="MobiDB-lite"/>
    </source>
</evidence>
<name>A0ABQ9GQX4_9NEOP</name>
<evidence type="ECO:0000313" key="11">
    <source>
        <dbReference type="EMBL" id="KAJ8874421.1"/>
    </source>
</evidence>
<dbReference type="Proteomes" id="UP001159363">
    <property type="component" value="Chromosome 9"/>
</dbReference>
<evidence type="ECO:0000256" key="6">
    <source>
        <dbReference type="ARBA" id="ARBA00048378"/>
    </source>
</evidence>
<dbReference type="InterPro" id="IPR050134">
    <property type="entry name" value="NAD-dep_sirtuin_deacylases"/>
</dbReference>
<comment type="caution">
    <text evidence="8">Lacks conserved residue(s) required for the propagation of feature annotation.</text>
</comment>
<comment type="catalytic activity">
    <reaction evidence="6">
        <text>N(6)-hexadecanoyl-L-lysyl-[protein] + NAD(+) + H2O = 2''-O-hexadecanoyl-ADP-D-ribose + nicotinamide + L-lysyl-[protein]</text>
        <dbReference type="Rhea" id="RHEA:70563"/>
        <dbReference type="Rhea" id="RHEA-COMP:9752"/>
        <dbReference type="Rhea" id="RHEA-COMP:14175"/>
        <dbReference type="ChEBI" id="CHEBI:15377"/>
        <dbReference type="ChEBI" id="CHEBI:17154"/>
        <dbReference type="ChEBI" id="CHEBI:29969"/>
        <dbReference type="ChEBI" id="CHEBI:57540"/>
        <dbReference type="ChEBI" id="CHEBI:138936"/>
        <dbReference type="ChEBI" id="CHEBI:189673"/>
    </reaction>
    <physiologicalReaction direction="left-to-right" evidence="6">
        <dbReference type="Rhea" id="RHEA:70564"/>
    </physiologicalReaction>
</comment>
<dbReference type="InterPro" id="IPR026590">
    <property type="entry name" value="Ssirtuin_cat_dom"/>
</dbReference>
<dbReference type="EMBL" id="JARBHB010000010">
    <property type="protein sequence ID" value="KAJ8874421.1"/>
    <property type="molecule type" value="Genomic_DNA"/>
</dbReference>
<comment type="catalytic activity">
    <reaction evidence="7">
        <text>N(6)-tetradecanoyl-L-lysyl-[protein] + NAD(+) + H2O = 2''-O-tetradecanoyl-ADP-D-ribose + nicotinamide + L-lysyl-[protein]</text>
        <dbReference type="Rhea" id="RHEA:70567"/>
        <dbReference type="Rhea" id="RHEA-COMP:9752"/>
        <dbReference type="Rhea" id="RHEA-COMP:15437"/>
        <dbReference type="ChEBI" id="CHEBI:15377"/>
        <dbReference type="ChEBI" id="CHEBI:17154"/>
        <dbReference type="ChEBI" id="CHEBI:29969"/>
        <dbReference type="ChEBI" id="CHEBI:57540"/>
        <dbReference type="ChEBI" id="CHEBI:141129"/>
        <dbReference type="ChEBI" id="CHEBI:189674"/>
    </reaction>
    <physiologicalReaction direction="left-to-right" evidence="7">
        <dbReference type="Rhea" id="RHEA:70568"/>
    </physiologicalReaction>
</comment>
<accession>A0ABQ9GQX4</accession>
<evidence type="ECO:0000313" key="12">
    <source>
        <dbReference type="Proteomes" id="UP001159363"/>
    </source>
</evidence>
<evidence type="ECO:0000256" key="4">
    <source>
        <dbReference type="ARBA" id="ARBA00022833"/>
    </source>
</evidence>
<dbReference type="InterPro" id="IPR003000">
    <property type="entry name" value="Sirtuin"/>
</dbReference>